<sequence>MLFCYFCVYTVRT</sequence>
<reference evidence="1" key="2">
    <citation type="journal article" date="2015" name="Fish Shellfish Immunol.">
        <title>Early steps in the European eel (Anguilla anguilla)-Vibrio vulnificus interaction in the gills: Role of the RtxA13 toxin.</title>
        <authorList>
            <person name="Callol A."/>
            <person name="Pajuelo D."/>
            <person name="Ebbesson L."/>
            <person name="Teles M."/>
            <person name="MacKenzie S."/>
            <person name="Amaro C."/>
        </authorList>
    </citation>
    <scope>NUCLEOTIDE SEQUENCE</scope>
</reference>
<reference evidence="1" key="1">
    <citation type="submission" date="2014-11" db="EMBL/GenBank/DDBJ databases">
        <authorList>
            <person name="Amaro Gonzalez C."/>
        </authorList>
    </citation>
    <scope>NUCLEOTIDE SEQUENCE</scope>
</reference>
<protein>
    <submittedName>
        <fullName evidence="1">Uncharacterized protein</fullName>
    </submittedName>
</protein>
<evidence type="ECO:0000313" key="1">
    <source>
        <dbReference type="EMBL" id="JAH18722.1"/>
    </source>
</evidence>
<accession>A0A0E9QQJ9</accession>
<name>A0A0E9QQJ9_ANGAN</name>
<organism evidence="1">
    <name type="scientific">Anguilla anguilla</name>
    <name type="common">European freshwater eel</name>
    <name type="synonym">Muraena anguilla</name>
    <dbReference type="NCBI Taxonomy" id="7936"/>
    <lineage>
        <taxon>Eukaryota</taxon>
        <taxon>Metazoa</taxon>
        <taxon>Chordata</taxon>
        <taxon>Craniata</taxon>
        <taxon>Vertebrata</taxon>
        <taxon>Euteleostomi</taxon>
        <taxon>Actinopterygii</taxon>
        <taxon>Neopterygii</taxon>
        <taxon>Teleostei</taxon>
        <taxon>Anguilliformes</taxon>
        <taxon>Anguillidae</taxon>
        <taxon>Anguilla</taxon>
    </lineage>
</organism>
<proteinExistence type="predicted"/>
<dbReference type="EMBL" id="GBXM01089855">
    <property type="protein sequence ID" value="JAH18722.1"/>
    <property type="molecule type" value="Transcribed_RNA"/>
</dbReference>